<dbReference type="CDD" id="cd06433">
    <property type="entry name" value="GT_2_WfgS_like"/>
    <property type="match status" value="1"/>
</dbReference>
<comment type="caution">
    <text evidence="2">The sequence shown here is derived from an EMBL/GenBank/DDBJ whole genome shotgun (WGS) entry which is preliminary data.</text>
</comment>
<dbReference type="AlphaFoldDB" id="A0A8J7I205"/>
<dbReference type="SUPFAM" id="SSF53448">
    <property type="entry name" value="Nucleotide-diphospho-sugar transferases"/>
    <property type="match status" value="1"/>
</dbReference>
<name>A0A8J7I205_9NOST</name>
<dbReference type="PANTHER" id="PTHR22916:SF65">
    <property type="entry name" value="SLR1065 PROTEIN"/>
    <property type="match status" value="1"/>
</dbReference>
<evidence type="ECO:0000313" key="3">
    <source>
        <dbReference type="Proteomes" id="UP000662314"/>
    </source>
</evidence>
<keyword evidence="3" id="KW-1185">Reference proteome</keyword>
<organism evidence="2 3">
    <name type="scientific">Dendronalium phyllosphericum CENA369</name>
    <dbReference type="NCBI Taxonomy" id="1725256"/>
    <lineage>
        <taxon>Bacteria</taxon>
        <taxon>Bacillati</taxon>
        <taxon>Cyanobacteriota</taxon>
        <taxon>Cyanophyceae</taxon>
        <taxon>Nostocales</taxon>
        <taxon>Nostocaceae</taxon>
        <taxon>Dendronalium</taxon>
        <taxon>Dendronalium phyllosphericum</taxon>
    </lineage>
</organism>
<gene>
    <name evidence="2" type="ORF">I8752_00465</name>
</gene>
<dbReference type="InterPro" id="IPR001173">
    <property type="entry name" value="Glyco_trans_2-like"/>
</dbReference>
<evidence type="ECO:0000259" key="1">
    <source>
        <dbReference type="Pfam" id="PF00535"/>
    </source>
</evidence>
<dbReference type="Pfam" id="PF00535">
    <property type="entry name" value="Glycos_transf_2"/>
    <property type="match status" value="1"/>
</dbReference>
<evidence type="ECO:0000313" key="2">
    <source>
        <dbReference type="EMBL" id="MBH8571521.1"/>
    </source>
</evidence>
<feature type="domain" description="Glycosyltransferase 2-like" evidence="1">
    <location>
        <begin position="3"/>
        <end position="130"/>
    </location>
</feature>
<sequence>MISVITPVYNGEKFIEGCIKVVIAQRCPNMEHIIIDGGSTDKTVTIIKQYADKYPHIRWISEKDKGQSDAMNKGISIAKGEIIGILNVDDFYNSNVLNRVLEIFKDLPEPSLVVGNCNVINDRDVIQYVNKPKELSIIPLLLNKVPHPFNPSAYFYHKKLHDLIGLYDKNEHYVMDLDFIFKAVQRAVEVKYVDETWGNYRSIQGTKTNLSKANGQHIQLAKYIRKKHIRKLPLLQQCQLAIESSYLYKGIGKVIKLFKYFPNY</sequence>
<dbReference type="EMBL" id="JAECZA010000001">
    <property type="protein sequence ID" value="MBH8571521.1"/>
    <property type="molecule type" value="Genomic_DNA"/>
</dbReference>
<dbReference type="PANTHER" id="PTHR22916">
    <property type="entry name" value="GLYCOSYLTRANSFERASE"/>
    <property type="match status" value="1"/>
</dbReference>
<accession>A0A8J7I205</accession>
<dbReference type="Gene3D" id="3.90.550.10">
    <property type="entry name" value="Spore Coat Polysaccharide Biosynthesis Protein SpsA, Chain A"/>
    <property type="match status" value="1"/>
</dbReference>
<protein>
    <submittedName>
        <fullName evidence="2">Glycosyltransferase</fullName>
    </submittedName>
</protein>
<proteinExistence type="predicted"/>
<dbReference type="InterPro" id="IPR029044">
    <property type="entry name" value="Nucleotide-diphossugar_trans"/>
</dbReference>
<dbReference type="Proteomes" id="UP000662314">
    <property type="component" value="Unassembled WGS sequence"/>
</dbReference>
<dbReference type="RefSeq" id="WP_214430353.1">
    <property type="nucleotide sequence ID" value="NZ_CAWPUQ010000001.1"/>
</dbReference>
<reference evidence="2 3" key="1">
    <citation type="journal article" date="2021" name="Int. J. Syst. Evol. Microbiol.">
        <title>Amazonocrinis nigriterrae gen. nov., sp. nov., Atlanticothrix silvestris gen. nov., sp. nov. and Dendronalium phyllosphericum gen. nov., sp. nov., nostocacean cyanobacteria from Brazilian environments.</title>
        <authorList>
            <person name="Alvarenga D.O."/>
            <person name="Andreote A.P.D."/>
            <person name="Branco L.H.Z."/>
            <person name="Delbaje E."/>
            <person name="Cruz R.B."/>
            <person name="Varani A.M."/>
            <person name="Fiore M.F."/>
        </authorList>
    </citation>
    <scope>NUCLEOTIDE SEQUENCE [LARGE SCALE GENOMIC DNA]</scope>
    <source>
        <strain evidence="2 3">CENA369</strain>
    </source>
</reference>